<keyword evidence="2" id="KW-1185">Reference proteome</keyword>
<dbReference type="SUPFAM" id="SSF56281">
    <property type="entry name" value="Metallo-hydrolase/oxidoreductase"/>
    <property type="match status" value="1"/>
</dbReference>
<dbReference type="Proteomes" id="UP001329151">
    <property type="component" value="Chromosome"/>
</dbReference>
<evidence type="ECO:0000313" key="2">
    <source>
        <dbReference type="Proteomes" id="UP001329151"/>
    </source>
</evidence>
<evidence type="ECO:0000313" key="1">
    <source>
        <dbReference type="EMBL" id="BET25442.1"/>
    </source>
</evidence>
<sequence>MSIVVVDSPKALLVIDSGATAAVGESAAKAIRSKFGTKPFWVLNSQPKPEHVLGNVGFRNVFKDTVVSGESFANRLVAGKRTADLMKARCPTCIENFSERMGGDSVKGTESLVPERVLKTQTGHLGVLQSDWVKWKYRLHKDLETEEALVLRNADLKLWWVGSALQNRDIPDLYDGNVIDRVNFLGRLKTQLKSDETVLTSFGALDAEWIDRNLHYFVQVHQTVLYGLEAGFSEVELIEQISADITRFKNPVLPETDPRANAQALETHQLNIQRIFHQTEPFAF</sequence>
<proteinExistence type="predicted"/>
<dbReference type="Gene3D" id="3.60.15.10">
    <property type="entry name" value="Ribonuclease Z/Hydroxyacylglutathione hydrolase-like"/>
    <property type="match status" value="1"/>
</dbReference>
<accession>A0AA86IY09</accession>
<protein>
    <recommendedName>
        <fullName evidence="3">Metallo-beta-lactamase domain-containing protein</fullName>
    </recommendedName>
</protein>
<dbReference type="KEGG" id="lto:RGQ30_09430"/>
<name>A0AA86IY09_9BURK</name>
<dbReference type="EMBL" id="AP028947">
    <property type="protein sequence ID" value="BET25442.1"/>
    <property type="molecule type" value="Genomic_DNA"/>
</dbReference>
<organism evidence="1 2">
    <name type="scientific">Limnobacter thiooxidans</name>
    <dbReference type="NCBI Taxonomy" id="131080"/>
    <lineage>
        <taxon>Bacteria</taxon>
        <taxon>Pseudomonadati</taxon>
        <taxon>Pseudomonadota</taxon>
        <taxon>Betaproteobacteria</taxon>
        <taxon>Burkholderiales</taxon>
        <taxon>Burkholderiaceae</taxon>
        <taxon>Limnobacter</taxon>
    </lineage>
</organism>
<dbReference type="AlphaFoldDB" id="A0AA86IY09"/>
<reference evidence="1 2" key="1">
    <citation type="submission" date="2023-10" db="EMBL/GenBank/DDBJ databases">
        <title>Complete Genome Sequence of Limnobacter thiooxidans CS-K2T, Isolated from freshwater lake sediments in Bavaria, Germany.</title>
        <authorList>
            <person name="Naruki M."/>
            <person name="Watanabe A."/>
            <person name="Warashina T."/>
            <person name="Morita T."/>
            <person name="Arakawa K."/>
        </authorList>
    </citation>
    <scope>NUCLEOTIDE SEQUENCE [LARGE SCALE GENOMIC DNA]</scope>
    <source>
        <strain evidence="1 2">CS-K2</strain>
    </source>
</reference>
<evidence type="ECO:0008006" key="3">
    <source>
        <dbReference type="Google" id="ProtNLM"/>
    </source>
</evidence>
<dbReference type="InterPro" id="IPR036866">
    <property type="entry name" value="RibonucZ/Hydroxyglut_hydro"/>
</dbReference>
<gene>
    <name evidence="1" type="ORF">RGQ30_09430</name>
</gene>